<feature type="domain" description="Alpha/beta hydrolase fold-3" evidence="2">
    <location>
        <begin position="1"/>
        <end position="41"/>
    </location>
</feature>
<dbReference type="Pfam" id="PF07859">
    <property type="entry name" value="Abhydrolase_3"/>
    <property type="match status" value="1"/>
</dbReference>
<comment type="similarity">
    <text evidence="1">Belongs to the 'GDXG' lipolytic enzyme family.</text>
</comment>
<dbReference type="InterPro" id="IPR013094">
    <property type="entry name" value="AB_hydrolase_3"/>
</dbReference>
<evidence type="ECO:0000313" key="4">
    <source>
        <dbReference type="Proteomes" id="UP000593561"/>
    </source>
</evidence>
<evidence type="ECO:0000256" key="1">
    <source>
        <dbReference type="ARBA" id="ARBA00010515"/>
    </source>
</evidence>
<accession>A0A7J8SVJ5</accession>
<dbReference type="EMBL" id="JABFAC010000012">
    <property type="protein sequence ID" value="MBA0630127.1"/>
    <property type="molecule type" value="Genomic_DNA"/>
</dbReference>
<sequence>MVVVGGFDPLKDWQRRYYEWLLKSGKEAKLIEYHNMIHAFYTFPLLPESSHSVVQIKKFISKCSSRVSNLKSETYMSQLQLSPRKLNLELLWMPTYYSALNIFPFIINLTVLGLDWTAFGCVGFQH</sequence>
<dbReference type="Gene3D" id="3.40.50.1820">
    <property type="entry name" value="alpha/beta hydrolase"/>
    <property type="match status" value="1"/>
</dbReference>
<dbReference type="Proteomes" id="UP000593561">
    <property type="component" value="Unassembled WGS sequence"/>
</dbReference>
<reference evidence="3 4" key="1">
    <citation type="journal article" date="2019" name="Genome Biol. Evol.">
        <title>Insights into the evolution of the New World diploid cottons (Gossypium, subgenus Houzingenia) based on genome sequencing.</title>
        <authorList>
            <person name="Grover C.E."/>
            <person name="Arick M.A. 2nd"/>
            <person name="Thrash A."/>
            <person name="Conover J.L."/>
            <person name="Sanders W.S."/>
            <person name="Peterson D.G."/>
            <person name="Frelichowski J.E."/>
            <person name="Scheffler J.A."/>
            <person name="Scheffler B.E."/>
            <person name="Wendel J.F."/>
        </authorList>
    </citation>
    <scope>NUCLEOTIDE SEQUENCE [LARGE SCALE GENOMIC DNA]</scope>
    <source>
        <strain evidence="3">27</strain>
        <tissue evidence="3">Leaf</tissue>
    </source>
</reference>
<evidence type="ECO:0000313" key="3">
    <source>
        <dbReference type="EMBL" id="MBA0630127.1"/>
    </source>
</evidence>
<dbReference type="SUPFAM" id="SSF53474">
    <property type="entry name" value="alpha/beta-Hydrolases"/>
    <property type="match status" value="1"/>
</dbReference>
<proteinExistence type="inferred from homology"/>
<dbReference type="GO" id="GO:0016787">
    <property type="term" value="F:hydrolase activity"/>
    <property type="evidence" value="ECO:0007669"/>
    <property type="project" value="InterPro"/>
</dbReference>
<keyword evidence="4" id="KW-1185">Reference proteome</keyword>
<comment type="caution">
    <text evidence="3">The sequence shown here is derived from an EMBL/GenBank/DDBJ whole genome shotgun (WGS) entry which is preliminary data.</text>
</comment>
<protein>
    <recommendedName>
        <fullName evidence="2">Alpha/beta hydrolase fold-3 domain-containing protein</fullName>
    </recommendedName>
</protein>
<name>A0A7J8SVJ5_GOSDV</name>
<evidence type="ECO:0000259" key="2">
    <source>
        <dbReference type="Pfam" id="PF07859"/>
    </source>
</evidence>
<dbReference type="InterPro" id="IPR029058">
    <property type="entry name" value="AB_hydrolase_fold"/>
</dbReference>
<feature type="non-terminal residue" evidence="3">
    <location>
        <position position="126"/>
    </location>
</feature>
<gene>
    <name evidence="3" type="ORF">Godav_002254</name>
</gene>
<dbReference type="AlphaFoldDB" id="A0A7J8SVJ5"/>
<organism evidence="3 4">
    <name type="scientific">Gossypium davidsonii</name>
    <name type="common">Davidson's cotton</name>
    <name type="synonym">Gossypium klotzschianum subsp. davidsonii</name>
    <dbReference type="NCBI Taxonomy" id="34287"/>
    <lineage>
        <taxon>Eukaryota</taxon>
        <taxon>Viridiplantae</taxon>
        <taxon>Streptophyta</taxon>
        <taxon>Embryophyta</taxon>
        <taxon>Tracheophyta</taxon>
        <taxon>Spermatophyta</taxon>
        <taxon>Magnoliopsida</taxon>
        <taxon>eudicotyledons</taxon>
        <taxon>Gunneridae</taxon>
        <taxon>Pentapetalae</taxon>
        <taxon>rosids</taxon>
        <taxon>malvids</taxon>
        <taxon>Malvales</taxon>
        <taxon>Malvaceae</taxon>
        <taxon>Malvoideae</taxon>
        <taxon>Gossypium</taxon>
    </lineage>
</organism>